<reference evidence="2 3" key="1">
    <citation type="submission" date="2017-09" db="EMBL/GenBank/DDBJ databases">
        <title>Genomic, metabolic, and phenotypic characteristics of bacterial isolates from the natural microbiome of the model nematode Caenorhabditis elegans.</title>
        <authorList>
            <person name="Zimmermann J."/>
            <person name="Obeng N."/>
            <person name="Yang W."/>
            <person name="Obeng O."/>
            <person name="Kissoyan K."/>
            <person name="Pees B."/>
            <person name="Dirksen P."/>
            <person name="Hoppner M."/>
            <person name="Franke A."/>
            <person name="Rosenstiel P."/>
            <person name="Leippe M."/>
            <person name="Dierking K."/>
            <person name="Kaleta C."/>
            <person name="Schulenburg H."/>
        </authorList>
    </citation>
    <scope>NUCLEOTIDE SEQUENCE [LARGE SCALE GENOMIC DNA]</scope>
    <source>
        <strain evidence="2 3">MYb117</strain>
    </source>
</reference>
<protein>
    <submittedName>
        <fullName evidence="2">Uncharacterized protein</fullName>
    </submittedName>
</protein>
<proteinExistence type="predicted"/>
<dbReference type="AlphaFoldDB" id="A0A2S9EW47"/>
<comment type="caution">
    <text evidence="2">The sequence shown here is derived from an EMBL/GenBank/DDBJ whole genome shotgun (WGS) entry which is preliminary data.</text>
</comment>
<feature type="compositionally biased region" description="Polar residues" evidence="1">
    <location>
        <begin position="1"/>
        <end position="30"/>
    </location>
</feature>
<evidence type="ECO:0000313" key="2">
    <source>
        <dbReference type="EMBL" id="PRC20608.1"/>
    </source>
</evidence>
<organism evidence="2 3">
    <name type="scientific">Pseudomonas poae</name>
    <dbReference type="NCBI Taxonomy" id="200451"/>
    <lineage>
        <taxon>Bacteria</taxon>
        <taxon>Pseudomonadati</taxon>
        <taxon>Pseudomonadota</taxon>
        <taxon>Gammaproteobacteria</taxon>
        <taxon>Pseudomonadales</taxon>
        <taxon>Pseudomonadaceae</taxon>
        <taxon>Pseudomonas</taxon>
    </lineage>
</organism>
<feature type="region of interest" description="Disordered" evidence="1">
    <location>
        <begin position="1"/>
        <end position="54"/>
    </location>
</feature>
<feature type="compositionally biased region" description="Basic and acidic residues" evidence="1">
    <location>
        <begin position="31"/>
        <end position="53"/>
    </location>
</feature>
<name>A0A2S9EW47_9PSED</name>
<dbReference type="Proteomes" id="UP000238045">
    <property type="component" value="Unassembled WGS sequence"/>
</dbReference>
<accession>A0A2S9EW47</accession>
<dbReference type="RefSeq" id="WP_105696202.1">
    <property type="nucleotide sequence ID" value="NZ_CP159260.1"/>
</dbReference>
<gene>
    <name evidence="2" type="ORF">CQZ99_08130</name>
</gene>
<evidence type="ECO:0000313" key="3">
    <source>
        <dbReference type="Proteomes" id="UP000238045"/>
    </source>
</evidence>
<sequence>MSSIGSNHFNTAAQRSATDTANESNENQTEALKKKNEAKEKEPDPEDPPKVDIDFDGSVFITIDKVKKIIQPAPLDTQITF</sequence>
<evidence type="ECO:0000256" key="1">
    <source>
        <dbReference type="SAM" id="MobiDB-lite"/>
    </source>
</evidence>
<keyword evidence="3" id="KW-1185">Reference proteome</keyword>
<dbReference type="EMBL" id="PCQL01000006">
    <property type="protein sequence ID" value="PRC20608.1"/>
    <property type="molecule type" value="Genomic_DNA"/>
</dbReference>